<dbReference type="InterPro" id="IPR001296">
    <property type="entry name" value="Glyco_trans_1"/>
</dbReference>
<gene>
    <name evidence="6" type="ORF">BW34_00890</name>
</gene>
<evidence type="ECO:0000313" key="7">
    <source>
        <dbReference type="Proteomes" id="UP000024001"/>
    </source>
</evidence>
<dbReference type="Proteomes" id="UP000024001">
    <property type="component" value="Unassembled WGS sequence"/>
</dbReference>
<keyword evidence="2" id="KW-0328">Glycosyltransferase</keyword>
<sequence>MSGLLVHEWFAKTGGSEKVVAQIQLAFPDADLQVLWDDREPRGIRTRETWLSRTPLRNHKALALPFEIPTWRTLRSESDYDWMLVSSHLFAHHARLARQPDLTKLVYAHTPARYIWEPSLDERGSNPLVKLAATALKPLDRRRAGEATRVAANSEFTRQRIQRSWRRDSDVIYPPVDTERIQRVSYWADVLSEGDREILESVPDSFILGASRMVPYKRLDLVIAAGEATDSPVVLAGDGPLWDTLKQRAHSARVPVHLIRQPSDELLFSLYQRARCFIFPAVEDFGIMPVEAMSAGVPVIVPAVGGAAESVRIASGGATVHSFEEGSWREAIASCDAIDRSLLPARASFFSASRFRDEIQGWVRSQADASAEGRSST</sequence>
<proteinExistence type="predicted"/>
<feature type="domain" description="Glycosyl transferase family 1" evidence="4">
    <location>
        <begin position="203"/>
        <end position="333"/>
    </location>
</feature>
<keyword evidence="7" id="KW-1185">Reference proteome</keyword>
<comment type="caution">
    <text evidence="6">The sequence shown here is derived from an EMBL/GenBank/DDBJ whole genome shotgun (WGS) entry which is preliminary data.</text>
</comment>
<accession>A0A031FXV6</accession>
<dbReference type="PANTHER" id="PTHR45947:SF3">
    <property type="entry name" value="SULFOQUINOVOSYL TRANSFERASE SQD2"/>
    <property type="match status" value="1"/>
</dbReference>
<keyword evidence="3 6" id="KW-0808">Transferase</keyword>
<evidence type="ECO:0000256" key="3">
    <source>
        <dbReference type="ARBA" id="ARBA00022679"/>
    </source>
</evidence>
<dbReference type="InterPro" id="IPR028098">
    <property type="entry name" value="Glyco_trans_4-like_N"/>
</dbReference>
<dbReference type="EMBL" id="JFYO01000003">
    <property type="protein sequence ID" value="EZP29041.1"/>
    <property type="molecule type" value="Genomic_DNA"/>
</dbReference>
<dbReference type="eggNOG" id="COG0438">
    <property type="taxonomic scope" value="Bacteria"/>
</dbReference>
<dbReference type="GO" id="GO:1901137">
    <property type="term" value="P:carbohydrate derivative biosynthetic process"/>
    <property type="evidence" value="ECO:0007669"/>
    <property type="project" value="UniProtKB-ARBA"/>
</dbReference>
<dbReference type="RefSeq" id="WP_036309903.1">
    <property type="nucleotide sequence ID" value="NZ_JFYO01000003.1"/>
</dbReference>
<dbReference type="GO" id="GO:0016757">
    <property type="term" value="F:glycosyltransferase activity"/>
    <property type="evidence" value="ECO:0007669"/>
    <property type="project" value="UniProtKB-KW"/>
</dbReference>
<dbReference type="InterPro" id="IPR050194">
    <property type="entry name" value="Glycosyltransferase_grp1"/>
</dbReference>
<dbReference type="Pfam" id="PF00534">
    <property type="entry name" value="Glycos_transf_1"/>
    <property type="match status" value="1"/>
</dbReference>
<evidence type="ECO:0000256" key="1">
    <source>
        <dbReference type="ARBA" id="ARBA00021292"/>
    </source>
</evidence>
<evidence type="ECO:0000259" key="5">
    <source>
        <dbReference type="Pfam" id="PF13439"/>
    </source>
</evidence>
<evidence type="ECO:0000256" key="2">
    <source>
        <dbReference type="ARBA" id="ARBA00022676"/>
    </source>
</evidence>
<reference evidence="6 7" key="1">
    <citation type="submission" date="2014-03" db="EMBL/GenBank/DDBJ databases">
        <title>Draft Genome Sequences of 13 Willow Endophytes.</title>
        <authorList>
            <person name="Gan H.Y."/>
            <person name="Gan H.M."/>
            <person name="Savka M.A."/>
            <person name="Hudson A.O."/>
        </authorList>
    </citation>
    <scope>NUCLEOTIDE SEQUENCE [LARGE SCALE GENOMIC DNA]</scope>
    <source>
        <strain evidence="6 7">RIT293</strain>
    </source>
</reference>
<organism evidence="6 7">
    <name type="scientific">Microbacterium oleivorans</name>
    <dbReference type="NCBI Taxonomy" id="273677"/>
    <lineage>
        <taxon>Bacteria</taxon>
        <taxon>Bacillati</taxon>
        <taxon>Actinomycetota</taxon>
        <taxon>Actinomycetes</taxon>
        <taxon>Micrococcales</taxon>
        <taxon>Microbacteriaceae</taxon>
        <taxon>Microbacterium</taxon>
    </lineage>
</organism>
<dbReference type="Gene3D" id="3.40.50.2000">
    <property type="entry name" value="Glycogen Phosphorylase B"/>
    <property type="match status" value="2"/>
</dbReference>
<protein>
    <recommendedName>
        <fullName evidence="1">D-inositol 3-phosphate glycosyltransferase</fullName>
    </recommendedName>
</protein>
<dbReference type="AlphaFoldDB" id="A0A031FXV6"/>
<dbReference type="PATRIC" id="fig|273677.3.peg.871"/>
<evidence type="ECO:0000313" key="6">
    <source>
        <dbReference type="EMBL" id="EZP29041.1"/>
    </source>
</evidence>
<dbReference type="OrthoDB" id="9801573at2"/>
<evidence type="ECO:0000259" key="4">
    <source>
        <dbReference type="Pfam" id="PF00534"/>
    </source>
</evidence>
<name>A0A031FXV6_9MICO</name>
<dbReference type="PANTHER" id="PTHR45947">
    <property type="entry name" value="SULFOQUINOVOSYL TRANSFERASE SQD2"/>
    <property type="match status" value="1"/>
</dbReference>
<feature type="domain" description="Glycosyltransferase subfamily 4-like N-terminal" evidence="5">
    <location>
        <begin position="14"/>
        <end position="180"/>
    </location>
</feature>
<dbReference type="Pfam" id="PF13439">
    <property type="entry name" value="Glyco_transf_4"/>
    <property type="match status" value="1"/>
</dbReference>
<dbReference type="SUPFAM" id="SSF53756">
    <property type="entry name" value="UDP-Glycosyltransferase/glycogen phosphorylase"/>
    <property type="match status" value="1"/>
</dbReference>